<feature type="domain" description="Clathrin/coatomer adaptor adaptin-like N-terminal" evidence="7">
    <location>
        <begin position="13"/>
        <end position="416"/>
    </location>
</feature>
<dbReference type="InterPro" id="IPR016024">
    <property type="entry name" value="ARM-type_fold"/>
</dbReference>
<proteinExistence type="inferred from homology"/>
<dbReference type="SUPFAM" id="SSF48371">
    <property type="entry name" value="ARM repeat"/>
    <property type="match status" value="1"/>
</dbReference>
<keyword evidence="5" id="KW-0472">Membrane</keyword>
<keyword evidence="4" id="KW-0653">Protein transport</keyword>
<keyword evidence="3" id="KW-0813">Transport</keyword>
<evidence type="ECO:0000256" key="2">
    <source>
        <dbReference type="ARBA" id="ARBA00006613"/>
    </source>
</evidence>
<dbReference type="InterPro" id="IPR002553">
    <property type="entry name" value="Clathrin/coatomer_adapt-like_N"/>
</dbReference>
<dbReference type="Proteomes" id="UP001286313">
    <property type="component" value="Unassembled WGS sequence"/>
</dbReference>
<comment type="similarity">
    <text evidence="2">Belongs to the adaptor complexes large subunit family.</text>
</comment>
<evidence type="ECO:0000256" key="1">
    <source>
        <dbReference type="ARBA" id="ARBA00004308"/>
    </source>
</evidence>
<dbReference type="GO" id="GO:0016192">
    <property type="term" value="P:vesicle-mediated transport"/>
    <property type="evidence" value="ECO:0007669"/>
    <property type="project" value="InterPro"/>
</dbReference>
<dbReference type="AlphaFoldDB" id="A0AAE1KT20"/>
<evidence type="ECO:0000256" key="3">
    <source>
        <dbReference type="ARBA" id="ARBA00022448"/>
    </source>
</evidence>
<dbReference type="GO" id="GO:0006886">
    <property type="term" value="P:intracellular protein transport"/>
    <property type="evidence" value="ECO:0007669"/>
    <property type="project" value="InterPro"/>
</dbReference>
<evidence type="ECO:0000256" key="4">
    <source>
        <dbReference type="ARBA" id="ARBA00022927"/>
    </source>
</evidence>
<evidence type="ECO:0000256" key="5">
    <source>
        <dbReference type="ARBA" id="ARBA00023136"/>
    </source>
</evidence>
<feature type="region of interest" description="Disordered" evidence="6">
    <location>
        <begin position="418"/>
        <end position="437"/>
    </location>
</feature>
<dbReference type="EMBL" id="JAWQEG010000955">
    <property type="protein sequence ID" value="KAK3883794.1"/>
    <property type="molecule type" value="Genomic_DNA"/>
</dbReference>
<reference evidence="8" key="1">
    <citation type="submission" date="2023-10" db="EMBL/GenBank/DDBJ databases">
        <title>Genome assemblies of two species of porcelain crab, Petrolisthes cinctipes and Petrolisthes manimaculis (Anomura: Porcellanidae).</title>
        <authorList>
            <person name="Angst P."/>
        </authorList>
    </citation>
    <scope>NUCLEOTIDE SEQUENCE</scope>
    <source>
        <strain evidence="8">PB745_01</strain>
        <tissue evidence="8">Gill</tissue>
    </source>
</reference>
<dbReference type="GO" id="GO:0012505">
    <property type="term" value="C:endomembrane system"/>
    <property type="evidence" value="ECO:0007669"/>
    <property type="project" value="UniProtKB-SubCell"/>
</dbReference>
<evidence type="ECO:0000256" key="6">
    <source>
        <dbReference type="SAM" id="MobiDB-lite"/>
    </source>
</evidence>
<dbReference type="Gene3D" id="1.25.10.10">
    <property type="entry name" value="Leucine-rich Repeat Variant"/>
    <property type="match status" value="1"/>
</dbReference>
<dbReference type="InterPro" id="IPR011989">
    <property type="entry name" value="ARM-like"/>
</dbReference>
<comment type="caution">
    <text evidence="8">The sequence shown here is derived from an EMBL/GenBank/DDBJ whole genome shotgun (WGS) entry which is preliminary data.</text>
</comment>
<organism evidence="8 9">
    <name type="scientific">Petrolisthes cinctipes</name>
    <name type="common">Flat porcelain crab</name>
    <dbReference type="NCBI Taxonomy" id="88211"/>
    <lineage>
        <taxon>Eukaryota</taxon>
        <taxon>Metazoa</taxon>
        <taxon>Ecdysozoa</taxon>
        <taxon>Arthropoda</taxon>
        <taxon>Crustacea</taxon>
        <taxon>Multicrustacea</taxon>
        <taxon>Malacostraca</taxon>
        <taxon>Eumalacostraca</taxon>
        <taxon>Eucarida</taxon>
        <taxon>Decapoda</taxon>
        <taxon>Pleocyemata</taxon>
        <taxon>Anomura</taxon>
        <taxon>Galatheoidea</taxon>
        <taxon>Porcellanidae</taxon>
        <taxon>Petrolisthes</taxon>
    </lineage>
</organism>
<sequence>MFCSQFEDKRKKKEGDIKRITIMSASSPDSKLLLSKVVSGSGGDGVALTTSDVVELLASHHTLAKKLTCTHIAHSCKSNGDLALLTANLLLRDASDANPSVRSASVCALAALPGIEDSAVPALLAALSDHAPLVRRAGVVGCHELYTHAPDQVVVGGGLVDALYEAVRDPDPIVVTNALLALDALLEDEGGVVINRNIAHHLLARIMNFSEHSAVFVLTVLARYFPKSEDELYLLLNTLDELLSSKAPAVLVSTVRLFVRWTAEHPHLKKDMMEMIRPSVCKILAQNVAETSYLLLEFLSELGEIRQVFGPYYKYFLVRSKDPGYIKAQKLMLLPSVSTEDNVCSLVNEVRPFCSDYQSFHDAVVCLGAMAKQSPPARNLCLATLVSLLDTPAEKVVIAVLESLLCVLPQVPSQSQQSSHLQVASSHPPQVAGSHPTQVVGSHLQVGGVSQVAGTQTQVVSLLHKSTPPSEAEIDNKNISSTENEFPPLPPQLVQDLQEVLTRALWREGVQAAAPTLVLQVVGCLAPLLPAAPDIIQRMSSLCSTNDHTHAEFITAAVRVFFARPTQMQLLLASILAQAFNTPGVPAKRAALVYSILQEEPNDASQLLGASVVPLSLSSETQQTKIVSEEE</sequence>
<evidence type="ECO:0000313" key="8">
    <source>
        <dbReference type="EMBL" id="KAK3883794.1"/>
    </source>
</evidence>
<dbReference type="Pfam" id="PF01602">
    <property type="entry name" value="Adaptin_N"/>
    <property type="match status" value="1"/>
</dbReference>
<name>A0AAE1KT20_PETCI</name>
<gene>
    <name evidence="8" type="ORF">Pcinc_011919</name>
</gene>
<evidence type="ECO:0000259" key="7">
    <source>
        <dbReference type="Pfam" id="PF01602"/>
    </source>
</evidence>
<accession>A0AAE1KT20</accession>
<dbReference type="PANTHER" id="PTHR11134">
    <property type="entry name" value="ADAPTOR COMPLEX SUBUNIT BETA FAMILY MEMBER"/>
    <property type="match status" value="1"/>
</dbReference>
<evidence type="ECO:0000313" key="9">
    <source>
        <dbReference type="Proteomes" id="UP001286313"/>
    </source>
</evidence>
<dbReference type="InterPro" id="IPR026739">
    <property type="entry name" value="AP_beta"/>
</dbReference>
<feature type="compositionally biased region" description="Low complexity" evidence="6">
    <location>
        <begin position="418"/>
        <end position="427"/>
    </location>
</feature>
<keyword evidence="9" id="KW-1185">Reference proteome</keyword>
<comment type="subcellular location">
    <subcellularLocation>
        <location evidence="1">Endomembrane system</location>
    </subcellularLocation>
</comment>
<dbReference type="GO" id="GO:0030117">
    <property type="term" value="C:membrane coat"/>
    <property type="evidence" value="ECO:0007669"/>
    <property type="project" value="InterPro"/>
</dbReference>
<protein>
    <recommendedName>
        <fullName evidence="7">Clathrin/coatomer adaptor adaptin-like N-terminal domain-containing protein</fullName>
    </recommendedName>
</protein>